<dbReference type="STRING" id="200324.A0A2N5SQ17"/>
<feature type="domain" description="C3H1-type" evidence="15">
    <location>
        <begin position="233"/>
        <end position="261"/>
    </location>
</feature>
<dbReference type="InterPro" id="IPR039971">
    <property type="entry name" value="CWC24-like"/>
</dbReference>
<evidence type="ECO:0000259" key="15">
    <source>
        <dbReference type="PROSITE" id="PS50103"/>
    </source>
</evidence>
<gene>
    <name evidence="16" type="ORF">PCANC_13680</name>
</gene>
<evidence type="ECO:0000313" key="17">
    <source>
        <dbReference type="Proteomes" id="UP000235388"/>
    </source>
</evidence>
<dbReference type="GO" id="GO:0005684">
    <property type="term" value="C:U2-type spliceosomal complex"/>
    <property type="evidence" value="ECO:0007669"/>
    <property type="project" value="TreeGrafter"/>
</dbReference>
<dbReference type="Pfam" id="PF13920">
    <property type="entry name" value="zf-C3HC4_3"/>
    <property type="match status" value="1"/>
</dbReference>
<feature type="compositionally biased region" description="Basic and acidic residues" evidence="13">
    <location>
        <begin position="395"/>
        <end position="404"/>
    </location>
</feature>
<dbReference type="Pfam" id="PF00642">
    <property type="entry name" value="zf-CCCH"/>
    <property type="match status" value="1"/>
</dbReference>
<feature type="region of interest" description="Disordered" evidence="13">
    <location>
        <begin position="1"/>
        <end position="202"/>
    </location>
</feature>
<evidence type="ECO:0000256" key="2">
    <source>
        <dbReference type="ARBA" id="ARBA00009161"/>
    </source>
</evidence>
<dbReference type="PANTHER" id="PTHR12930">
    <property type="entry name" value="ZINC FINGER PROTEIN 183"/>
    <property type="match status" value="1"/>
</dbReference>
<dbReference type="OrthoDB" id="25761at2759"/>
<dbReference type="InterPro" id="IPR036855">
    <property type="entry name" value="Znf_CCCH_sf"/>
</dbReference>
<name>A0A2N5SQ17_9BASI</name>
<organism evidence="16 17">
    <name type="scientific">Puccinia coronata f. sp. avenae</name>
    <dbReference type="NCBI Taxonomy" id="200324"/>
    <lineage>
        <taxon>Eukaryota</taxon>
        <taxon>Fungi</taxon>
        <taxon>Dikarya</taxon>
        <taxon>Basidiomycota</taxon>
        <taxon>Pucciniomycotina</taxon>
        <taxon>Pucciniomycetes</taxon>
        <taxon>Pucciniales</taxon>
        <taxon>Pucciniaceae</taxon>
        <taxon>Puccinia</taxon>
    </lineage>
</organism>
<dbReference type="PROSITE" id="PS50089">
    <property type="entry name" value="ZF_RING_2"/>
    <property type="match status" value="1"/>
</dbReference>
<protein>
    <recommendedName>
        <fullName evidence="4 12">Pre-mRNA-splicing factor CWC24</fullName>
    </recommendedName>
</protein>
<feature type="domain" description="RING-type" evidence="14">
    <location>
        <begin position="296"/>
        <end position="333"/>
    </location>
</feature>
<dbReference type="InterPro" id="IPR013083">
    <property type="entry name" value="Znf_RING/FYVE/PHD"/>
</dbReference>
<dbReference type="GO" id="GO:0003677">
    <property type="term" value="F:DNA binding"/>
    <property type="evidence" value="ECO:0007669"/>
    <property type="project" value="UniProtKB-UniRule"/>
</dbReference>
<evidence type="ECO:0000256" key="8">
    <source>
        <dbReference type="ARBA" id="ARBA00022833"/>
    </source>
</evidence>
<dbReference type="FunFam" id="3.30.40.10:FF:000045">
    <property type="entry name" value="RING finger protein 113A"/>
    <property type="match status" value="1"/>
</dbReference>
<comment type="subunit">
    <text evidence="3 12">Associated with the spliceosome.</text>
</comment>
<keyword evidence="6 12" id="KW-0747">Spliceosome</keyword>
<dbReference type="SMART" id="SM00356">
    <property type="entry name" value="ZnF_C3H1"/>
    <property type="match status" value="1"/>
</dbReference>
<feature type="compositionally biased region" description="Basic and acidic residues" evidence="13">
    <location>
        <begin position="355"/>
        <end position="370"/>
    </location>
</feature>
<keyword evidence="12" id="KW-0507">mRNA processing</keyword>
<feature type="compositionally biased region" description="Basic residues" evidence="13">
    <location>
        <begin position="96"/>
        <end position="105"/>
    </location>
</feature>
<evidence type="ECO:0000256" key="1">
    <source>
        <dbReference type="ARBA" id="ARBA00003777"/>
    </source>
</evidence>
<dbReference type="SUPFAM" id="SSF90229">
    <property type="entry name" value="CCCH zinc finger"/>
    <property type="match status" value="1"/>
</dbReference>
<evidence type="ECO:0000259" key="14">
    <source>
        <dbReference type="PROSITE" id="PS50089"/>
    </source>
</evidence>
<dbReference type="Gene3D" id="3.30.40.10">
    <property type="entry name" value="Zinc/RING finger domain, C3HC4 (zinc finger)"/>
    <property type="match status" value="1"/>
</dbReference>
<evidence type="ECO:0000256" key="10">
    <source>
        <dbReference type="ARBA" id="ARBA00023187"/>
    </source>
</evidence>
<proteinExistence type="inferred from homology"/>
<dbReference type="CDD" id="cd16539">
    <property type="entry name" value="RING-HC_RNF113A_B"/>
    <property type="match status" value="1"/>
</dbReference>
<keyword evidence="17" id="KW-1185">Reference proteome</keyword>
<dbReference type="SUPFAM" id="SSF57850">
    <property type="entry name" value="RING/U-box"/>
    <property type="match status" value="1"/>
</dbReference>
<evidence type="ECO:0000256" key="4">
    <source>
        <dbReference type="ARBA" id="ARBA00020647"/>
    </source>
</evidence>
<evidence type="ECO:0000256" key="6">
    <source>
        <dbReference type="ARBA" id="ARBA00022728"/>
    </source>
</evidence>
<evidence type="ECO:0000256" key="9">
    <source>
        <dbReference type="ARBA" id="ARBA00023125"/>
    </source>
</evidence>
<keyword evidence="9 12" id="KW-0238">DNA-binding</keyword>
<dbReference type="PANTHER" id="PTHR12930:SF0">
    <property type="entry name" value="RING FINGER PROTEIN 113B"/>
    <property type="match status" value="1"/>
</dbReference>
<evidence type="ECO:0000256" key="7">
    <source>
        <dbReference type="ARBA" id="ARBA00022771"/>
    </source>
</evidence>
<dbReference type="InterPro" id="IPR000571">
    <property type="entry name" value="Znf_CCCH"/>
</dbReference>
<evidence type="ECO:0000256" key="3">
    <source>
        <dbReference type="ARBA" id="ARBA00011524"/>
    </source>
</evidence>
<dbReference type="InterPro" id="IPR001841">
    <property type="entry name" value="Znf_RING"/>
</dbReference>
<keyword evidence="12" id="KW-0539">Nucleus</keyword>
<dbReference type="Proteomes" id="UP000235388">
    <property type="component" value="Unassembled WGS sequence"/>
</dbReference>
<evidence type="ECO:0000313" key="16">
    <source>
        <dbReference type="EMBL" id="PLW15332.1"/>
    </source>
</evidence>
<keyword evidence="7 11" id="KW-0863">Zinc-finger</keyword>
<comment type="caution">
    <text evidence="16">The sequence shown here is derived from an EMBL/GenBank/DDBJ whole genome shotgun (WGS) entry which is preliminary data.</text>
</comment>
<evidence type="ECO:0000256" key="13">
    <source>
        <dbReference type="SAM" id="MobiDB-lite"/>
    </source>
</evidence>
<dbReference type="GO" id="GO:0034247">
    <property type="term" value="P:snoRNA splicing"/>
    <property type="evidence" value="ECO:0007669"/>
    <property type="project" value="TreeGrafter"/>
</dbReference>
<feature type="region of interest" description="Disordered" evidence="13">
    <location>
        <begin position="355"/>
        <end position="404"/>
    </location>
</feature>
<dbReference type="InterPro" id="IPR017907">
    <property type="entry name" value="Znf_RING_CS"/>
</dbReference>
<keyword evidence="10 12" id="KW-0508">mRNA splicing</keyword>
<evidence type="ECO:0000256" key="12">
    <source>
        <dbReference type="RuleBase" id="RU367110"/>
    </source>
</evidence>
<keyword evidence="5 11" id="KW-0479">Metal-binding</keyword>
<dbReference type="SMART" id="SM00184">
    <property type="entry name" value="RING"/>
    <property type="match status" value="1"/>
</dbReference>
<dbReference type="AlphaFoldDB" id="A0A2N5SQ17"/>
<comment type="function">
    <text evidence="1 12">Involved in pre-mRNA splicing.</text>
</comment>
<feature type="compositionally biased region" description="Basic and acidic residues" evidence="13">
    <location>
        <begin position="64"/>
        <end position="85"/>
    </location>
</feature>
<accession>A0A2N5SQ17</accession>
<reference evidence="16 17" key="1">
    <citation type="submission" date="2017-11" db="EMBL/GenBank/DDBJ databases">
        <title>De novo assembly and phasing of dikaryotic genomes from two isolates of Puccinia coronata f. sp. avenae, the causal agent of oat crown rust.</title>
        <authorList>
            <person name="Miller M.E."/>
            <person name="Zhang Y."/>
            <person name="Omidvar V."/>
            <person name="Sperschneider J."/>
            <person name="Schwessinger B."/>
            <person name="Raley C."/>
            <person name="Palmer J.M."/>
            <person name="Garnica D."/>
            <person name="Upadhyaya N."/>
            <person name="Rathjen J."/>
            <person name="Taylor J.M."/>
            <person name="Park R.F."/>
            <person name="Dodds P.N."/>
            <person name="Hirsch C.D."/>
            <person name="Kianian S.F."/>
            <person name="Figueroa M."/>
        </authorList>
    </citation>
    <scope>NUCLEOTIDE SEQUENCE [LARGE SCALE GENOMIC DNA]</scope>
    <source>
        <strain evidence="16">12NC29</strain>
    </source>
</reference>
<evidence type="ECO:0000256" key="5">
    <source>
        <dbReference type="ARBA" id="ARBA00022723"/>
    </source>
</evidence>
<dbReference type="EMBL" id="PGCJ01000898">
    <property type="protein sequence ID" value="PLW15332.1"/>
    <property type="molecule type" value="Genomic_DNA"/>
</dbReference>
<dbReference type="GO" id="GO:0006397">
    <property type="term" value="P:mRNA processing"/>
    <property type="evidence" value="ECO:0007669"/>
    <property type="project" value="UniProtKB-KW"/>
</dbReference>
<feature type="compositionally biased region" description="Polar residues" evidence="13">
    <location>
        <begin position="1"/>
        <end position="14"/>
    </location>
</feature>
<comment type="subcellular location">
    <subcellularLocation>
        <location evidence="12">Nucleus</location>
    </subcellularLocation>
</comment>
<feature type="compositionally biased region" description="Acidic residues" evidence="13">
    <location>
        <begin position="130"/>
        <end position="139"/>
    </location>
</feature>
<feature type="compositionally biased region" description="Basic and acidic residues" evidence="13">
    <location>
        <begin position="158"/>
        <end position="181"/>
    </location>
</feature>
<comment type="similarity">
    <text evidence="2 12">Belongs to the CWC24 family.</text>
</comment>
<sequence>MSDNHQAQQATSSEHPLGQDISEQVAGPSAGSLFKKRSKKTPLNQQIRKRTIDSEPLSTGTQDGNDKEAAENDTKKLKLARDQSAKQEQQQPVVKFSRRKNRRSHNPLYQATGGKTSRMKAGQSDISSSDGEESSEEDESKSRTVGVAYQAQGSARQQAEESYQKSLLEKRELGEKARQDLELDQSNPVEPPGPDPKIYLGTANSKYQLPKGSQKYGPIKGGPNNIKTITVVDYQPDVCKDYKETGYCGFGDTCKFLHDRGDYMHGWQLDDAFNSRTQKKVGGDDSESEEEVPFACLICRQPFADPIVTKCKHYFCAACAIKRFAKTPKCFACGTPTGGIFNKASRIIEKMNAKQERIKRQKEERRREEEGLAGIEGLETHEAPAGQELEDEGEGSERSFYEDE</sequence>
<feature type="zinc finger region" description="C3H1-type" evidence="11">
    <location>
        <begin position="233"/>
        <end position="261"/>
    </location>
</feature>
<dbReference type="PROSITE" id="PS50103">
    <property type="entry name" value="ZF_C3H1"/>
    <property type="match status" value="1"/>
</dbReference>
<dbReference type="PROSITE" id="PS00518">
    <property type="entry name" value="ZF_RING_1"/>
    <property type="match status" value="1"/>
</dbReference>
<evidence type="ECO:0000256" key="11">
    <source>
        <dbReference type="PROSITE-ProRule" id="PRU00723"/>
    </source>
</evidence>
<dbReference type="GO" id="GO:0008270">
    <property type="term" value="F:zinc ion binding"/>
    <property type="evidence" value="ECO:0007669"/>
    <property type="project" value="UniProtKB-KW"/>
</dbReference>
<keyword evidence="8 11" id="KW-0862">Zinc</keyword>